<dbReference type="CDD" id="cd03293">
    <property type="entry name" value="ABC_NrtD_SsuB_transporters"/>
    <property type="match status" value="1"/>
</dbReference>
<dbReference type="Pfam" id="PF00005">
    <property type="entry name" value="ABC_tran"/>
    <property type="match status" value="1"/>
</dbReference>
<keyword evidence="7" id="KW-1185">Reference proteome</keyword>
<dbReference type="PANTHER" id="PTHR42788:SF13">
    <property type="entry name" value="ALIPHATIC SULFONATES IMPORT ATP-BINDING PROTEIN SSUB"/>
    <property type="match status" value="1"/>
</dbReference>
<dbReference type="Gene3D" id="3.40.50.300">
    <property type="entry name" value="P-loop containing nucleotide triphosphate hydrolases"/>
    <property type="match status" value="1"/>
</dbReference>
<dbReference type="InterPro" id="IPR003593">
    <property type="entry name" value="AAA+_ATPase"/>
</dbReference>
<keyword evidence="2" id="KW-0813">Transport</keyword>
<dbReference type="AlphaFoldDB" id="A0A369WCU1"/>
<reference evidence="7" key="1">
    <citation type="submission" date="2018-07" db="EMBL/GenBank/DDBJ databases">
        <authorList>
            <person name="Liu B.-T."/>
            <person name="Du Z."/>
        </authorList>
    </citation>
    <scope>NUCLEOTIDE SEQUENCE [LARGE SCALE GENOMIC DNA]</scope>
    <source>
        <strain evidence="7">XYN52</strain>
    </source>
</reference>
<dbReference type="OrthoDB" id="9807242at2"/>
<name>A0A369WCU1_9HYPH</name>
<keyword evidence="4 6" id="KW-0067">ATP-binding</keyword>
<dbReference type="Proteomes" id="UP000253759">
    <property type="component" value="Unassembled WGS sequence"/>
</dbReference>
<comment type="similarity">
    <text evidence="1">Belongs to the ABC transporter superfamily.</text>
</comment>
<protein>
    <submittedName>
        <fullName evidence="6">ABC transporter ATP-binding protein</fullName>
    </submittedName>
</protein>
<dbReference type="SUPFAM" id="SSF52540">
    <property type="entry name" value="P-loop containing nucleoside triphosphate hydrolases"/>
    <property type="match status" value="1"/>
</dbReference>
<evidence type="ECO:0000259" key="5">
    <source>
        <dbReference type="PROSITE" id="PS50893"/>
    </source>
</evidence>
<dbReference type="SMART" id="SM00382">
    <property type="entry name" value="AAA"/>
    <property type="match status" value="1"/>
</dbReference>
<dbReference type="GO" id="GO:0016887">
    <property type="term" value="F:ATP hydrolysis activity"/>
    <property type="evidence" value="ECO:0007669"/>
    <property type="project" value="InterPro"/>
</dbReference>
<evidence type="ECO:0000313" key="6">
    <source>
        <dbReference type="EMBL" id="RDE09921.1"/>
    </source>
</evidence>
<proteinExistence type="inferred from homology"/>
<feature type="domain" description="ABC transporter" evidence="5">
    <location>
        <begin position="22"/>
        <end position="252"/>
    </location>
</feature>
<dbReference type="EMBL" id="QQNH01000003">
    <property type="protein sequence ID" value="RDE09921.1"/>
    <property type="molecule type" value="Genomic_DNA"/>
</dbReference>
<dbReference type="RefSeq" id="WP_114644688.1">
    <property type="nucleotide sequence ID" value="NZ_QQNH01000003.1"/>
</dbReference>
<dbReference type="PANTHER" id="PTHR42788">
    <property type="entry name" value="TAURINE IMPORT ATP-BINDING PROTEIN-RELATED"/>
    <property type="match status" value="1"/>
</dbReference>
<keyword evidence="3" id="KW-0547">Nucleotide-binding</keyword>
<evidence type="ECO:0000256" key="3">
    <source>
        <dbReference type="ARBA" id="ARBA00022741"/>
    </source>
</evidence>
<evidence type="ECO:0000256" key="4">
    <source>
        <dbReference type="ARBA" id="ARBA00022840"/>
    </source>
</evidence>
<sequence>MSSAAPAPVASAAPPDRGRQRIVLENVFKSFERAGQKTQVLADISLSADDGTFISLLGPSGCGKTTLLRLADGLIAPDSGRIAVSGHPPRPGPETGFVFQSFRLIPWATVSANIEFALLPTGLGRAERRERARRYMDLVGLTRFADSYPGELSGGMGQRVALARALIPEPKILLMDEPFAALDAQTRELMQTELMRLWSRLGSVVLFVTHSVDEAIALSDKIVLMGPRPGRILEVIDVGLPRPRQLFEMRSEPRFIELRDYLWNRIRTLVLTDPASDFYGRDLEPE</sequence>
<gene>
    <name evidence="6" type="ORF">DVH29_03025</name>
</gene>
<evidence type="ECO:0000256" key="1">
    <source>
        <dbReference type="ARBA" id="ARBA00005417"/>
    </source>
</evidence>
<dbReference type="PROSITE" id="PS50893">
    <property type="entry name" value="ABC_TRANSPORTER_2"/>
    <property type="match status" value="1"/>
</dbReference>
<comment type="caution">
    <text evidence="6">The sequence shown here is derived from an EMBL/GenBank/DDBJ whole genome shotgun (WGS) entry which is preliminary data.</text>
</comment>
<accession>A0A369WCU1</accession>
<evidence type="ECO:0000256" key="2">
    <source>
        <dbReference type="ARBA" id="ARBA00022448"/>
    </source>
</evidence>
<evidence type="ECO:0000313" key="7">
    <source>
        <dbReference type="Proteomes" id="UP000253759"/>
    </source>
</evidence>
<dbReference type="InterPro" id="IPR050166">
    <property type="entry name" value="ABC_transporter_ATP-bind"/>
</dbReference>
<dbReference type="InterPro" id="IPR027417">
    <property type="entry name" value="P-loop_NTPase"/>
</dbReference>
<organism evidence="6 7">
    <name type="scientific">Pelagibacterium lacus</name>
    <dbReference type="NCBI Taxonomy" id="2282655"/>
    <lineage>
        <taxon>Bacteria</taxon>
        <taxon>Pseudomonadati</taxon>
        <taxon>Pseudomonadota</taxon>
        <taxon>Alphaproteobacteria</taxon>
        <taxon>Hyphomicrobiales</taxon>
        <taxon>Devosiaceae</taxon>
        <taxon>Pelagibacterium</taxon>
    </lineage>
</organism>
<dbReference type="InterPro" id="IPR003439">
    <property type="entry name" value="ABC_transporter-like_ATP-bd"/>
</dbReference>
<dbReference type="GO" id="GO:0005524">
    <property type="term" value="F:ATP binding"/>
    <property type="evidence" value="ECO:0007669"/>
    <property type="project" value="UniProtKB-KW"/>
</dbReference>